<keyword evidence="1" id="KW-0812">Transmembrane</keyword>
<keyword evidence="1" id="KW-1133">Transmembrane helix</keyword>
<proteinExistence type="predicted"/>
<evidence type="ECO:0008006" key="4">
    <source>
        <dbReference type="Google" id="ProtNLM"/>
    </source>
</evidence>
<evidence type="ECO:0000256" key="1">
    <source>
        <dbReference type="SAM" id="Phobius"/>
    </source>
</evidence>
<feature type="transmembrane region" description="Helical" evidence="1">
    <location>
        <begin position="117"/>
        <end position="135"/>
    </location>
</feature>
<dbReference type="RefSeq" id="WP_344787822.1">
    <property type="nucleotide sequence ID" value="NZ_BAABCA010000003.1"/>
</dbReference>
<dbReference type="EMBL" id="BAABCA010000003">
    <property type="protein sequence ID" value="GAA4235553.1"/>
    <property type="molecule type" value="Genomic_DNA"/>
</dbReference>
<gene>
    <name evidence="2" type="ORF">GCM10022291_17770</name>
</gene>
<organism evidence="2 3">
    <name type="scientific">Postechiella marina</name>
    <dbReference type="NCBI Taxonomy" id="943941"/>
    <lineage>
        <taxon>Bacteria</taxon>
        <taxon>Pseudomonadati</taxon>
        <taxon>Bacteroidota</taxon>
        <taxon>Flavobacteriia</taxon>
        <taxon>Flavobacteriales</taxon>
        <taxon>Flavobacteriaceae</taxon>
        <taxon>Postechiella</taxon>
    </lineage>
</organism>
<evidence type="ECO:0000313" key="3">
    <source>
        <dbReference type="Proteomes" id="UP001501496"/>
    </source>
</evidence>
<protein>
    <recommendedName>
        <fullName evidence="4">Helix-turn-helix domain-containing protein</fullName>
    </recommendedName>
</protein>
<name>A0ABP8C8G6_9FLAO</name>
<evidence type="ECO:0000313" key="2">
    <source>
        <dbReference type="EMBL" id="GAA4235553.1"/>
    </source>
</evidence>
<comment type="caution">
    <text evidence="2">The sequence shown here is derived from an EMBL/GenBank/DDBJ whole genome shotgun (WGS) entry which is preliminary data.</text>
</comment>
<dbReference type="Proteomes" id="UP001501496">
    <property type="component" value="Unassembled WGS sequence"/>
</dbReference>
<accession>A0ABP8C8G6</accession>
<keyword evidence="3" id="KW-1185">Reference proteome</keyword>
<sequence length="389" mass="44907">MNKEHYLSIVDGIIASKSFGRSDTYANMLKYLVTCSLEANIPKETTIASEIFGKERFDPSQSTLIRVYIYNLRKKLKKYYENEGINDEVFLEIPKGSYEVKFTKKVKEKKAIGLKKWHILLLLSFVIIPTIFINYKPNKISNTALWTNILKNDKSTMLVLGDLFIYNEKDSIKGGLKTIREPEINSIEEFETLVLPKHNKPTDVEPLTYAFLIRNSVTWVKDLSKVFFQVDKDFIIRTMSRFNPKELSDNNLIVVGMLKTLGIFKDYLGNEGFTLNKSELKYTDEKTNQTYKYTPKGNADEYHTDYAVILKVKGPNNNNIILFGGIWDTGASQSLKHFTDLKLAKDLENTMLEKFGKIPENYKILFEVSGVDRMELNSKILHLEEITKH</sequence>
<keyword evidence="1" id="KW-0472">Membrane</keyword>
<reference evidence="3" key="1">
    <citation type="journal article" date="2019" name="Int. J. Syst. Evol. Microbiol.">
        <title>The Global Catalogue of Microorganisms (GCM) 10K type strain sequencing project: providing services to taxonomists for standard genome sequencing and annotation.</title>
        <authorList>
            <consortium name="The Broad Institute Genomics Platform"/>
            <consortium name="The Broad Institute Genome Sequencing Center for Infectious Disease"/>
            <person name="Wu L."/>
            <person name="Ma J."/>
        </authorList>
    </citation>
    <scope>NUCLEOTIDE SEQUENCE [LARGE SCALE GENOMIC DNA]</scope>
    <source>
        <strain evidence="3">JCM 17630</strain>
    </source>
</reference>